<dbReference type="Proteomes" id="UP000828390">
    <property type="component" value="Unassembled WGS sequence"/>
</dbReference>
<feature type="region of interest" description="Disordered" evidence="2">
    <location>
        <begin position="85"/>
        <end position="104"/>
    </location>
</feature>
<proteinExistence type="predicted"/>
<feature type="region of interest" description="Disordered" evidence="2">
    <location>
        <begin position="280"/>
        <end position="306"/>
    </location>
</feature>
<feature type="compositionally biased region" description="Basic and acidic residues" evidence="2">
    <location>
        <begin position="194"/>
        <end position="203"/>
    </location>
</feature>
<comment type="caution">
    <text evidence="4">The sequence shown here is derived from an EMBL/GenBank/DDBJ whole genome shotgun (WGS) entry which is preliminary data.</text>
</comment>
<accession>A0A9D3YRR0</accession>
<dbReference type="GO" id="GO:0003676">
    <property type="term" value="F:nucleic acid binding"/>
    <property type="evidence" value="ECO:0007669"/>
    <property type="project" value="InterPro"/>
</dbReference>
<dbReference type="InterPro" id="IPR010994">
    <property type="entry name" value="RuvA_2-like"/>
</dbReference>
<name>A0A9D3YRR0_DREPO</name>
<dbReference type="EMBL" id="JAIWYP010000015">
    <property type="protein sequence ID" value="KAH3703674.1"/>
    <property type="molecule type" value="Genomic_DNA"/>
</dbReference>
<feature type="region of interest" description="Disordered" evidence="2">
    <location>
        <begin position="577"/>
        <end position="596"/>
    </location>
</feature>
<keyword evidence="5" id="KW-1185">Reference proteome</keyword>
<dbReference type="InterPro" id="IPR001878">
    <property type="entry name" value="Znf_CCHC"/>
</dbReference>
<dbReference type="SUPFAM" id="SSF57756">
    <property type="entry name" value="Retrovirus zinc finger-like domains"/>
    <property type="match status" value="1"/>
</dbReference>
<reference evidence="4" key="1">
    <citation type="journal article" date="2019" name="bioRxiv">
        <title>The Genome of the Zebra Mussel, Dreissena polymorpha: A Resource for Invasive Species Research.</title>
        <authorList>
            <person name="McCartney M.A."/>
            <person name="Auch B."/>
            <person name="Kono T."/>
            <person name="Mallez S."/>
            <person name="Zhang Y."/>
            <person name="Obille A."/>
            <person name="Becker A."/>
            <person name="Abrahante J.E."/>
            <person name="Garbe J."/>
            <person name="Badalamenti J.P."/>
            <person name="Herman A."/>
            <person name="Mangelson H."/>
            <person name="Liachko I."/>
            <person name="Sullivan S."/>
            <person name="Sone E.D."/>
            <person name="Koren S."/>
            <person name="Silverstein K.A.T."/>
            <person name="Beckman K.B."/>
            <person name="Gohl D.M."/>
        </authorList>
    </citation>
    <scope>NUCLEOTIDE SEQUENCE</scope>
    <source>
        <strain evidence="4">Duluth1</strain>
        <tissue evidence="4">Whole animal</tissue>
    </source>
</reference>
<evidence type="ECO:0000256" key="1">
    <source>
        <dbReference type="PROSITE-ProRule" id="PRU00047"/>
    </source>
</evidence>
<dbReference type="InterPro" id="IPR036875">
    <property type="entry name" value="Znf_CCHC_sf"/>
</dbReference>
<sequence length="596" mass="66987">MALTKQPVNFLTEEQLRSVPGIGSRLASTIVDVRNRFGNLTSESFQTLTRQSLSESLTQLLDFTPNMQLGKDRSQQSPNITLGAIPKKIRGPIPKSPKFDKQTDGDASEKLVAELAQWEDVQEVLSTAKKLVAAKKQGDCSAFSDFLTNAQQQLHFVKDNLRRREDSDDDLESSSGIPKRKNAQAKMYRKKVTHHTDTRRGVSSEEEDQPILHRTSSAIAYSNNLPASKLPQPVLGSDGTPFPMYRKKVTHHTDTRRGVSSEEEDQPILHRTSSAMAYSNNLPASKLPQPVLGSDGTPFQRGQPLSRSALRDIPKNLVYDGKSRWQSFHMKFEQYARSFGWTAEDCKMCLLHCMSGTALDYCARIMKSNPEVPYRILLNKLEGRFGAELAESAQAKFVTVIQKKGESMEDWGDRVQALATEAFRDLPETFCNQQAIDRFCQGLLDIDAGHNTFMKRHRTIEAAMNDIRLFQHSKGAMLGGRTKVTQTAIDYNDTNAYICSVQSQSDKESISDLSALQKELIKIKEQLNDLAVGQQRRPWRKNRTPSRVNERKCFACDETGHFASKCPYKQEFLNFKGSSQRADAGPRSEQAPVTNK</sequence>
<gene>
    <name evidence="4" type="ORF">DPMN_078716</name>
</gene>
<protein>
    <recommendedName>
        <fullName evidence="3">CCHC-type domain-containing protein</fullName>
    </recommendedName>
</protein>
<keyword evidence="1" id="KW-0863">Zinc-finger</keyword>
<feature type="domain" description="CCHC-type" evidence="3">
    <location>
        <begin position="551"/>
        <end position="567"/>
    </location>
</feature>
<dbReference type="PANTHER" id="PTHR19963">
    <property type="entry name" value="CCHC-TYPE DOMAIN-CONTAINING PROTEIN"/>
    <property type="match status" value="1"/>
</dbReference>
<feature type="compositionally biased region" description="Basic residues" evidence="2">
    <location>
        <begin position="178"/>
        <end position="193"/>
    </location>
</feature>
<evidence type="ECO:0000313" key="4">
    <source>
        <dbReference type="EMBL" id="KAH3703674.1"/>
    </source>
</evidence>
<evidence type="ECO:0000259" key="3">
    <source>
        <dbReference type="PROSITE" id="PS50158"/>
    </source>
</evidence>
<reference evidence="4" key="2">
    <citation type="submission" date="2020-11" db="EMBL/GenBank/DDBJ databases">
        <authorList>
            <person name="McCartney M.A."/>
            <person name="Auch B."/>
            <person name="Kono T."/>
            <person name="Mallez S."/>
            <person name="Becker A."/>
            <person name="Gohl D.M."/>
            <person name="Silverstein K.A.T."/>
            <person name="Koren S."/>
            <person name="Bechman K.B."/>
            <person name="Herman A."/>
            <person name="Abrahante J.E."/>
            <person name="Garbe J."/>
        </authorList>
    </citation>
    <scope>NUCLEOTIDE SEQUENCE</scope>
    <source>
        <strain evidence="4">Duluth1</strain>
        <tissue evidence="4">Whole animal</tissue>
    </source>
</reference>
<dbReference type="PROSITE" id="PS50158">
    <property type="entry name" value="ZF_CCHC"/>
    <property type="match status" value="1"/>
</dbReference>
<evidence type="ECO:0000313" key="5">
    <source>
        <dbReference type="Proteomes" id="UP000828390"/>
    </source>
</evidence>
<keyword evidence="1" id="KW-0479">Metal-binding</keyword>
<organism evidence="4 5">
    <name type="scientific">Dreissena polymorpha</name>
    <name type="common">Zebra mussel</name>
    <name type="synonym">Mytilus polymorpha</name>
    <dbReference type="NCBI Taxonomy" id="45954"/>
    <lineage>
        <taxon>Eukaryota</taxon>
        <taxon>Metazoa</taxon>
        <taxon>Spiralia</taxon>
        <taxon>Lophotrochozoa</taxon>
        <taxon>Mollusca</taxon>
        <taxon>Bivalvia</taxon>
        <taxon>Autobranchia</taxon>
        <taxon>Heteroconchia</taxon>
        <taxon>Euheterodonta</taxon>
        <taxon>Imparidentia</taxon>
        <taxon>Neoheterodontei</taxon>
        <taxon>Myida</taxon>
        <taxon>Dreissenoidea</taxon>
        <taxon>Dreissenidae</taxon>
        <taxon>Dreissena</taxon>
    </lineage>
</organism>
<dbReference type="GO" id="GO:0008270">
    <property type="term" value="F:zinc ion binding"/>
    <property type="evidence" value="ECO:0007669"/>
    <property type="project" value="UniProtKB-KW"/>
</dbReference>
<feature type="region of interest" description="Disordered" evidence="2">
    <location>
        <begin position="159"/>
        <end position="211"/>
    </location>
</feature>
<keyword evidence="1" id="KW-0862">Zinc</keyword>
<dbReference type="Pfam" id="PF00098">
    <property type="entry name" value="zf-CCHC"/>
    <property type="match status" value="1"/>
</dbReference>
<dbReference type="AlphaFoldDB" id="A0A9D3YRR0"/>
<dbReference type="Gene3D" id="4.10.60.10">
    <property type="entry name" value="Zinc finger, CCHC-type"/>
    <property type="match status" value="1"/>
</dbReference>
<evidence type="ECO:0000256" key="2">
    <source>
        <dbReference type="SAM" id="MobiDB-lite"/>
    </source>
</evidence>
<dbReference type="PANTHER" id="PTHR19963:SF30">
    <property type="entry name" value="ENDONUCLEASE_EXONUCLEASE_PHOSPHATASE DOMAIN-CONTAINING PROTEIN"/>
    <property type="match status" value="1"/>
</dbReference>
<dbReference type="SUPFAM" id="SSF47781">
    <property type="entry name" value="RuvA domain 2-like"/>
    <property type="match status" value="1"/>
</dbReference>